<dbReference type="GO" id="GO:0016790">
    <property type="term" value="F:thiolester hydrolase activity"/>
    <property type="evidence" value="ECO:0007669"/>
    <property type="project" value="UniProtKB-ARBA"/>
</dbReference>
<dbReference type="InterPro" id="IPR029069">
    <property type="entry name" value="HotDog_dom_sf"/>
</dbReference>
<name>A0A653AG23_UNCDX</name>
<reference evidence="2" key="1">
    <citation type="submission" date="2018-07" db="EMBL/GenBank/DDBJ databases">
        <authorList>
            <consortium name="Genoscope - CEA"/>
            <person name="William W."/>
        </authorList>
    </citation>
    <scope>NUCLEOTIDE SEQUENCE</scope>
    <source>
        <strain evidence="2">IK1</strain>
    </source>
</reference>
<dbReference type="AlphaFoldDB" id="A0A653AG23"/>
<dbReference type="PANTHER" id="PTHR47260:SF3">
    <property type="entry name" value="THIOESTERASE FAMILY PROTEIN (AFU_ORTHOLOGUE AFUA_7G03960)"/>
    <property type="match status" value="1"/>
</dbReference>
<accession>A0A653AG23</accession>
<feature type="domain" description="Thioesterase" evidence="1">
    <location>
        <begin position="53"/>
        <end position="107"/>
    </location>
</feature>
<dbReference type="SUPFAM" id="SSF54637">
    <property type="entry name" value="Thioesterase/thiol ester dehydrase-isomerase"/>
    <property type="match status" value="1"/>
</dbReference>
<protein>
    <submittedName>
        <fullName evidence="2">Thioesterase family protein</fullName>
    </submittedName>
</protein>
<organism evidence="2">
    <name type="scientific">Uncultured Desulfatiglans sp</name>
    <dbReference type="NCBI Taxonomy" id="1748965"/>
    <lineage>
        <taxon>Bacteria</taxon>
        <taxon>Pseudomonadati</taxon>
        <taxon>Thermodesulfobacteriota</taxon>
        <taxon>Desulfobacteria</taxon>
        <taxon>Desulfatiglandales</taxon>
        <taxon>Desulfatiglandaceae</taxon>
        <taxon>Desulfatiglans</taxon>
        <taxon>environmental samples</taxon>
    </lineage>
</organism>
<proteinExistence type="predicted"/>
<dbReference type="Gene3D" id="3.10.129.10">
    <property type="entry name" value="Hotdog Thioesterase"/>
    <property type="match status" value="1"/>
</dbReference>
<dbReference type="CDD" id="cd03443">
    <property type="entry name" value="PaaI_thioesterase"/>
    <property type="match status" value="1"/>
</dbReference>
<sequence length="177" mass="19615">MNEKRRYIEKPVGHHCFGCGTANPVGLNMQFYPCGDMLCSDVVLRGEHVGWENIAHGGIISTLLDEIMSWSIIYFRRVFFVTRKMEVKYVAPVPVGVPLTARGRIVDPTDPRHLKLAGELVDAEGRVLAKSKGDFVELSLERLPGVPEVVKEEMMRLFSIYASTGNARRPAEGAGNG</sequence>
<dbReference type="InterPro" id="IPR052061">
    <property type="entry name" value="PTE-AB_protein"/>
</dbReference>
<dbReference type="PANTHER" id="PTHR47260">
    <property type="entry name" value="UPF0644 PROTEIN PB2B4.06"/>
    <property type="match status" value="1"/>
</dbReference>
<dbReference type="InterPro" id="IPR006683">
    <property type="entry name" value="Thioestr_dom"/>
</dbReference>
<dbReference type="Pfam" id="PF03061">
    <property type="entry name" value="4HBT"/>
    <property type="match status" value="1"/>
</dbReference>
<evidence type="ECO:0000259" key="1">
    <source>
        <dbReference type="Pfam" id="PF03061"/>
    </source>
</evidence>
<gene>
    <name evidence="2" type="ORF">TRIP_B50043</name>
</gene>
<evidence type="ECO:0000313" key="2">
    <source>
        <dbReference type="EMBL" id="VBB46967.1"/>
    </source>
</evidence>
<dbReference type="EMBL" id="UPXX01000032">
    <property type="protein sequence ID" value="VBB46967.1"/>
    <property type="molecule type" value="Genomic_DNA"/>
</dbReference>